<evidence type="ECO:0000259" key="2">
    <source>
        <dbReference type="Pfam" id="PF04738"/>
    </source>
</evidence>
<gene>
    <name evidence="3" type="ORF">GCM10023340_33030</name>
</gene>
<feature type="region of interest" description="Disordered" evidence="1">
    <location>
        <begin position="859"/>
        <end position="884"/>
    </location>
</feature>
<comment type="caution">
    <text evidence="3">The sequence shown here is derived from an EMBL/GenBank/DDBJ whole genome shotgun (WGS) entry which is preliminary data.</text>
</comment>
<name>A0ABP9PUT6_9ACTN</name>
<dbReference type="Pfam" id="PF04738">
    <property type="entry name" value="Lant_dehydr_N"/>
    <property type="match status" value="1"/>
</dbReference>
<feature type="domain" description="Lantibiotic dehydratase N-terminal" evidence="2">
    <location>
        <begin position="145"/>
        <end position="778"/>
    </location>
</feature>
<accession>A0ABP9PUT6</accession>
<evidence type="ECO:0000256" key="1">
    <source>
        <dbReference type="SAM" id="MobiDB-lite"/>
    </source>
</evidence>
<evidence type="ECO:0000313" key="3">
    <source>
        <dbReference type="EMBL" id="GAA5152537.1"/>
    </source>
</evidence>
<organism evidence="3 4">
    <name type="scientific">Nocardioides marinquilinus</name>
    <dbReference type="NCBI Taxonomy" id="1210400"/>
    <lineage>
        <taxon>Bacteria</taxon>
        <taxon>Bacillati</taxon>
        <taxon>Actinomycetota</taxon>
        <taxon>Actinomycetes</taxon>
        <taxon>Propionibacteriales</taxon>
        <taxon>Nocardioidaceae</taxon>
        <taxon>Nocardioides</taxon>
    </lineage>
</organism>
<dbReference type="RefSeq" id="WP_345461003.1">
    <property type="nucleotide sequence ID" value="NZ_BAABKG010000004.1"/>
</dbReference>
<dbReference type="EMBL" id="BAABKG010000004">
    <property type="protein sequence ID" value="GAA5152537.1"/>
    <property type="molecule type" value="Genomic_DNA"/>
</dbReference>
<protein>
    <recommendedName>
        <fullName evidence="2">Lantibiotic dehydratase N-terminal domain-containing protein</fullName>
    </recommendedName>
</protein>
<feature type="compositionally biased region" description="Polar residues" evidence="1">
    <location>
        <begin position="874"/>
        <end position="884"/>
    </location>
</feature>
<reference evidence="4" key="1">
    <citation type="journal article" date="2019" name="Int. J. Syst. Evol. Microbiol.">
        <title>The Global Catalogue of Microorganisms (GCM) 10K type strain sequencing project: providing services to taxonomists for standard genome sequencing and annotation.</title>
        <authorList>
            <consortium name="The Broad Institute Genomics Platform"/>
            <consortium name="The Broad Institute Genome Sequencing Center for Infectious Disease"/>
            <person name="Wu L."/>
            <person name="Ma J."/>
        </authorList>
    </citation>
    <scope>NUCLEOTIDE SEQUENCE [LARGE SCALE GENOMIC DNA]</scope>
    <source>
        <strain evidence="4">JCM 18459</strain>
    </source>
</reference>
<keyword evidence="4" id="KW-1185">Reference proteome</keyword>
<sequence>MASTLDITDLTTEVEPADRRAVTDGLWFLRSNPLLRERLADPALRELLEALVDAEQALAVATTAAEDALYERIGAATDPDERRALVALRRAVHNDRPAPADVHDDAVAWATARTTRDAALDAVTSAIDDAARGERVVLARQVGHPDLRRSLDLVAPQVAAQAERYRDVLDRGDQPASRHRKSERGLLQYLTRAAVRTSPLSRFTAVSLAVPATAADGAVDPALVTPDGASAHASLDRVMLAYLVGGLDPRAAWCGLPPTAVVEGDRLFWLGAGPAGTTRMAVAATGLLGVLVDAVRLGPRRLDAVRDVLAKATGDPDLARTFLDEALRRGMLCRYADPEDRWDDVDRLLAGAVDADPGVADVVAAVRTALADLETREPGRRDVLERVEQALVELSARSGRPARVPAHEDYYVPPAHVNPDAWAGALADLGPAAGLLSVFDWLHDVRSVMPGLFARRYGADADVPLVEQAPTLVGDVTAAAEALAAAGSDPDAVGRALDGLGGVGGVDAATRATVVALTTLRRDVTATVHAGLDAVVAAGGDELRLEPDDVRALLARLPDPLRQAPLSYGALVQRAGDRLVLNDGLPGHGMLLSRFLGADAAVGGRAVHLLRARLEHVYGGPHRLVEDRSLHGLNVNAHPRVLEHGLDPEDWHRLRLRTEAGRLAVVDPDDGAEVRVLPLGGGHPGLYPPALSVASGLTMTGRLYNSLPDQWHAAHPELHDQTLALPRISVGDVVVARRRWYPGPDLDDAVRAPDDATRLVELTRWRARHGVPAEVVLKTIPRDTGPDSAVTAESQDFRLRNKPQYLDLASAVAVHALPRMLERRAHDTVSYLEEAAPAVGESPHATEWVVEVVQRPGDEFRYGPVQHDPPRTDPATTENEGALT</sequence>
<proteinExistence type="predicted"/>
<dbReference type="InterPro" id="IPR006827">
    <property type="entry name" value="Lant_deHydtase_N"/>
</dbReference>
<evidence type="ECO:0000313" key="4">
    <source>
        <dbReference type="Proteomes" id="UP001500221"/>
    </source>
</evidence>
<dbReference type="Proteomes" id="UP001500221">
    <property type="component" value="Unassembled WGS sequence"/>
</dbReference>